<feature type="region of interest" description="Disordered" evidence="1">
    <location>
        <begin position="1"/>
        <end position="60"/>
    </location>
</feature>
<proteinExistence type="predicted"/>
<feature type="region of interest" description="Disordered" evidence="1">
    <location>
        <begin position="231"/>
        <end position="276"/>
    </location>
</feature>
<keyword evidence="3" id="KW-1185">Reference proteome</keyword>
<evidence type="ECO:0000256" key="1">
    <source>
        <dbReference type="SAM" id="MobiDB-lite"/>
    </source>
</evidence>
<organism evidence="2 3">
    <name type="scientific">Didymella glomerata</name>
    <dbReference type="NCBI Taxonomy" id="749621"/>
    <lineage>
        <taxon>Eukaryota</taxon>
        <taxon>Fungi</taxon>
        <taxon>Dikarya</taxon>
        <taxon>Ascomycota</taxon>
        <taxon>Pezizomycotina</taxon>
        <taxon>Dothideomycetes</taxon>
        <taxon>Pleosporomycetidae</taxon>
        <taxon>Pleosporales</taxon>
        <taxon>Pleosporineae</taxon>
        <taxon>Didymellaceae</taxon>
        <taxon>Didymella</taxon>
    </lineage>
</organism>
<dbReference type="AlphaFoldDB" id="A0A9W9BZM6"/>
<gene>
    <name evidence="2" type="ORF">N0V87_006757</name>
</gene>
<comment type="caution">
    <text evidence="2">The sequence shown here is derived from an EMBL/GenBank/DDBJ whole genome shotgun (WGS) entry which is preliminary data.</text>
</comment>
<dbReference type="OrthoDB" id="3800101at2759"/>
<evidence type="ECO:0000313" key="2">
    <source>
        <dbReference type="EMBL" id="KAJ4334611.1"/>
    </source>
</evidence>
<evidence type="ECO:0000313" key="3">
    <source>
        <dbReference type="Proteomes" id="UP001140562"/>
    </source>
</evidence>
<reference evidence="2" key="1">
    <citation type="submission" date="2022-10" db="EMBL/GenBank/DDBJ databases">
        <title>Tapping the CABI collections for fungal endophytes: first genome assemblies for Collariella, Neodidymelliopsis, Ascochyta clinopodiicola, Didymella pomorum, Didymosphaeria variabile, Neocosmospora piperis and Neocucurbitaria cava.</title>
        <authorList>
            <person name="Hill R."/>
        </authorList>
    </citation>
    <scope>NUCLEOTIDE SEQUENCE</scope>
    <source>
        <strain evidence="2">IMI 360193</strain>
    </source>
</reference>
<accession>A0A9W9BZM6</accession>
<dbReference type="EMBL" id="JAPEUV010000074">
    <property type="protein sequence ID" value="KAJ4334611.1"/>
    <property type="molecule type" value="Genomic_DNA"/>
</dbReference>
<protein>
    <submittedName>
        <fullName evidence="2">Uncharacterized protein</fullName>
    </submittedName>
</protein>
<dbReference type="Proteomes" id="UP001140562">
    <property type="component" value="Unassembled WGS sequence"/>
</dbReference>
<sequence>MDGHTFDTDGQGNKRRQPSPEAKTSFLRAIKGYTSETDGQSNKRRKTLSEKNTSTQEDLSSEEIHAIHAFHSGYTADRFRFNDVGFQLEKRIKEISSQEFRTQGQYNNDPETQHDPFNGVICVHISNFFSDAINLIYYIRGTRNVAMFCGGMSGMQAFNGAALFAATHLTLEGVTQPIWGLLNAESSRLPKRMAKSKSPIEANKWRYMFETGRVVWEKSGIDLDKLNEAMETSDRGGTHQRKRTASEDAANNVASLRGGSGHADSPIDESLTTTPRQEVINDPVFKRFLKLRQ</sequence>
<name>A0A9W9BZM6_9PLEO</name>